<dbReference type="OrthoDB" id="3598281at2759"/>
<dbReference type="PANTHER" id="PTHR36681:SF3">
    <property type="entry name" value="NUCLEAR GTPASE, GERMINAL CENTER-ASSOCIATED, TANDEM DUPLICATE 3"/>
    <property type="match status" value="1"/>
</dbReference>
<feature type="coiled-coil region" evidence="1">
    <location>
        <begin position="539"/>
        <end position="566"/>
    </location>
</feature>
<gene>
    <name evidence="5" type="primary">Nuggc_1</name>
    <name evidence="5" type="ORF">LCER1_G007723</name>
</gene>
<dbReference type="InterPro" id="IPR045063">
    <property type="entry name" value="Dynamin_N"/>
</dbReference>
<dbReference type="Pfam" id="PF24564">
    <property type="entry name" value="DUF7605"/>
    <property type="match status" value="1"/>
</dbReference>
<evidence type="ECO:0000259" key="4">
    <source>
        <dbReference type="Pfam" id="PF24564"/>
    </source>
</evidence>
<comment type="caution">
    <text evidence="5">The sequence shown here is derived from an EMBL/GenBank/DDBJ whole genome shotgun (WGS) entry which is preliminary data.</text>
</comment>
<dbReference type="InterPro" id="IPR027417">
    <property type="entry name" value="P-loop_NTPase"/>
</dbReference>
<evidence type="ECO:0000259" key="3">
    <source>
        <dbReference type="Pfam" id="PF00350"/>
    </source>
</evidence>
<dbReference type="Gene3D" id="3.40.50.300">
    <property type="entry name" value="P-loop containing nucleotide triphosphate hydrolases"/>
    <property type="match status" value="1"/>
</dbReference>
<feature type="region of interest" description="Disordered" evidence="2">
    <location>
        <begin position="1"/>
        <end position="31"/>
    </location>
</feature>
<dbReference type="InterPro" id="IPR056024">
    <property type="entry name" value="DUF7605"/>
</dbReference>
<keyword evidence="1" id="KW-0175">Coiled coil</keyword>
<dbReference type="PANTHER" id="PTHR36681">
    <property type="entry name" value="NUCLEAR GTPASE, GERMINAL CENTER-ASSOCIATED, TANDEM DUPLICATE 3"/>
    <property type="match status" value="1"/>
</dbReference>
<dbReference type="EMBL" id="QGMG01001432">
    <property type="protein sequence ID" value="TVY48098.1"/>
    <property type="molecule type" value="Genomic_DNA"/>
</dbReference>
<evidence type="ECO:0000256" key="1">
    <source>
        <dbReference type="SAM" id="Coils"/>
    </source>
</evidence>
<dbReference type="SUPFAM" id="SSF52540">
    <property type="entry name" value="P-loop containing nucleoside triphosphate hydrolases"/>
    <property type="match status" value="1"/>
</dbReference>
<evidence type="ECO:0000313" key="6">
    <source>
        <dbReference type="Proteomes" id="UP000481288"/>
    </source>
</evidence>
<proteinExistence type="predicted"/>
<organism evidence="5 6">
    <name type="scientific">Lachnellula cervina</name>
    <dbReference type="NCBI Taxonomy" id="1316786"/>
    <lineage>
        <taxon>Eukaryota</taxon>
        <taxon>Fungi</taxon>
        <taxon>Dikarya</taxon>
        <taxon>Ascomycota</taxon>
        <taxon>Pezizomycotina</taxon>
        <taxon>Leotiomycetes</taxon>
        <taxon>Helotiales</taxon>
        <taxon>Lachnaceae</taxon>
        <taxon>Lachnellula</taxon>
    </lineage>
</organism>
<keyword evidence="6" id="KW-1185">Reference proteome</keyword>
<name>A0A7D8UJE7_9HELO</name>
<feature type="domain" description="Dynamin N-terminal" evidence="3">
    <location>
        <begin position="120"/>
        <end position="365"/>
    </location>
</feature>
<protein>
    <submittedName>
        <fullName evidence="5">Nuclear GTPase SLIP-GC</fullName>
    </submittedName>
</protein>
<dbReference type="Proteomes" id="UP000481288">
    <property type="component" value="Unassembled WGS sequence"/>
</dbReference>
<accession>A0A7D8UJE7</accession>
<evidence type="ECO:0000256" key="2">
    <source>
        <dbReference type="SAM" id="MobiDB-lite"/>
    </source>
</evidence>
<sequence length="1006" mass="113539">MAETNIKSEPRSRAATESESESVADNIKQDPSTLQVEGSRLWSVAPETLDTTALAWRHCTHLNHSQQIEIKEQAARDASVCLRDIEAVLKTNLPQVPSSQRWLQRIDTIRENKRDCKVLIGLIGASGAGKSSLINALLEFEDLLPADDEKACTAVCVEIGYNHSKDPSQIFLARVERITEDDLRVELVTLFKDVTDQAQNKDGDDGEIDLHRNERIKTAFQKLKCVYPYIDSPKDLKNYSVKSLLSHPNVKDILGKKEFISETTLKGFATKIKPFIDNSSSKEDGGELFSQWPLVKVVHLLVKSEVLKNGIVLVDLPGNMDTNLARGAIADAYQQRLKITCVVAPISRAATDKPAQDLLGNVRQRTLKLDNRFSTDSLCFIVSKTDASLSTQRYISTHSNVEESLSDAMEREEKYNAMLNRAKEYCAEKRRTQASNKAALDKFLEEYKCMPGIAQKSGVARPRKRKRGDEDKLIVPTQPLTKEEEEGERKRNALKMKIKQAQKKYSTAGSELSRGQEKIGQLDDAIKVQQSHQKAVCIRNRNEVSAKELRKDYENASKQMGQENQKPLQVFCVSAHAFAAMAKGSTGVEGFLKLDDTGLPLLQSWLNETTLEGRERNAVAFLEDILSLQLSITPWIANTSAEFKMTQTQRQAVEVVFDKHFGLMLQSISEINSAIVQECVKLVKTGLFAKMPKYESIAADDIERTVKGWAQKPMHWSTHRAVNRNNGEYKPVKGELINWNEDLAGIYLEPFITRWAPVIHNELPKKRGTYDSKISNLIENFVENITTQILAVCPEMTDAFGNWKESILRIPTQVQKHSFKVFNDKIQGTAREAHRTVKPKIQDGWAPVYEKCGEEHGVGHFKRNQTAHIEHARQNPRKMYKQGSKAIRAAFQKLWDELRSEFGKGTTPASAQVKDEFQTMITNHTPSEETTDAEQCAAKARLQQEIQASFDKVKANWAKRIELPKEEKEVDPKLEDVDIEDLLNPENDFIYVTSSSEDDDDDPDAR</sequence>
<evidence type="ECO:0000313" key="5">
    <source>
        <dbReference type="EMBL" id="TVY48098.1"/>
    </source>
</evidence>
<feature type="domain" description="DUF7605" evidence="4">
    <location>
        <begin position="705"/>
        <end position="866"/>
    </location>
</feature>
<feature type="region of interest" description="Disordered" evidence="2">
    <location>
        <begin position="458"/>
        <end position="489"/>
    </location>
</feature>
<dbReference type="Pfam" id="PF00350">
    <property type="entry name" value="Dynamin_N"/>
    <property type="match status" value="1"/>
</dbReference>
<feature type="compositionally biased region" description="Basic and acidic residues" evidence="2">
    <location>
        <begin position="1"/>
        <end position="16"/>
    </location>
</feature>
<reference evidence="5 6" key="1">
    <citation type="submission" date="2018-05" db="EMBL/GenBank/DDBJ databases">
        <title>Whole genome sequencing for identification of molecular markers to develop diagnostic detection tools for the regulated plant pathogen Lachnellula willkommii.</title>
        <authorList>
            <person name="Giroux E."/>
            <person name="Bilodeau G."/>
        </authorList>
    </citation>
    <scope>NUCLEOTIDE SEQUENCE [LARGE SCALE GENOMIC DNA]</scope>
    <source>
        <strain evidence="5 6">CBS 625.97</strain>
    </source>
</reference>
<dbReference type="AlphaFoldDB" id="A0A7D8UJE7"/>